<keyword evidence="4" id="KW-1185">Reference proteome</keyword>
<accession>A0ABV5VP97</accession>
<proteinExistence type="predicted"/>
<comment type="caution">
    <text evidence="3">The sequence shown here is derived from an EMBL/GenBank/DDBJ whole genome shotgun (WGS) entry which is preliminary data.</text>
</comment>
<dbReference type="Proteomes" id="UP001589619">
    <property type="component" value="Unassembled WGS sequence"/>
</dbReference>
<feature type="compositionally biased region" description="Basic and acidic residues" evidence="1">
    <location>
        <begin position="152"/>
        <end position="199"/>
    </location>
</feature>
<organism evidence="3 4">
    <name type="scientific">Paenibacillus hodogayensis</name>
    <dbReference type="NCBI Taxonomy" id="279208"/>
    <lineage>
        <taxon>Bacteria</taxon>
        <taxon>Bacillati</taxon>
        <taxon>Bacillota</taxon>
        <taxon>Bacilli</taxon>
        <taxon>Bacillales</taxon>
        <taxon>Paenibacillaceae</taxon>
        <taxon>Paenibacillus</taxon>
    </lineage>
</organism>
<feature type="compositionally biased region" description="Basic and acidic residues" evidence="1">
    <location>
        <begin position="44"/>
        <end position="58"/>
    </location>
</feature>
<sequence>MNARITLKRFALGAFVLGLSGTIAFSAHGRLAQASAFDPAAPETRQESEGTKHSPEGKHPHKRFFLFEDAASIIGIDQTELKKQLEGGQSLAQIAKAKGIAEEDLINRLLAIRLQKIDEAVKSGQLPQERADHIKEKLPAHLKMLVNKTDWKEWRKEHGAKEEEKGEKGKAGEKNMKDKKDKKDKEGKEHHSKKAKETQADNEELPF</sequence>
<dbReference type="EMBL" id="JBHMAG010000001">
    <property type="protein sequence ID" value="MFB9750052.1"/>
    <property type="molecule type" value="Genomic_DNA"/>
</dbReference>
<reference evidence="3 4" key="1">
    <citation type="submission" date="2024-09" db="EMBL/GenBank/DDBJ databases">
        <authorList>
            <person name="Sun Q."/>
            <person name="Mori K."/>
        </authorList>
    </citation>
    <scope>NUCLEOTIDE SEQUENCE [LARGE SCALE GENOMIC DNA]</scope>
    <source>
        <strain evidence="3 4">JCM 12520</strain>
    </source>
</reference>
<evidence type="ECO:0000256" key="1">
    <source>
        <dbReference type="SAM" id="MobiDB-lite"/>
    </source>
</evidence>
<name>A0ABV5VP97_9BACL</name>
<keyword evidence="2" id="KW-0732">Signal</keyword>
<protein>
    <submittedName>
        <fullName evidence="3">Uncharacterized protein</fullName>
    </submittedName>
</protein>
<feature type="signal peptide" evidence="2">
    <location>
        <begin position="1"/>
        <end position="26"/>
    </location>
</feature>
<evidence type="ECO:0000256" key="2">
    <source>
        <dbReference type="SAM" id="SignalP"/>
    </source>
</evidence>
<gene>
    <name evidence="3" type="ORF">ACFFNY_00570</name>
</gene>
<feature type="region of interest" description="Disordered" evidence="1">
    <location>
        <begin position="152"/>
        <end position="207"/>
    </location>
</feature>
<evidence type="ECO:0000313" key="4">
    <source>
        <dbReference type="Proteomes" id="UP001589619"/>
    </source>
</evidence>
<dbReference type="RefSeq" id="WP_344910209.1">
    <property type="nucleotide sequence ID" value="NZ_BAAAYO010000008.1"/>
</dbReference>
<feature type="chain" id="PRO_5046397745" evidence="2">
    <location>
        <begin position="27"/>
        <end position="207"/>
    </location>
</feature>
<feature type="region of interest" description="Disordered" evidence="1">
    <location>
        <begin position="36"/>
        <end position="60"/>
    </location>
</feature>
<evidence type="ECO:0000313" key="3">
    <source>
        <dbReference type="EMBL" id="MFB9750052.1"/>
    </source>
</evidence>